<dbReference type="EMBL" id="ABIB01000002">
    <property type="protein sequence ID" value="EDP97788.1"/>
    <property type="molecule type" value="Genomic_DNA"/>
</dbReference>
<evidence type="ECO:0000313" key="2">
    <source>
        <dbReference type="Proteomes" id="UP000002945"/>
    </source>
</evidence>
<gene>
    <name evidence="1" type="ORF">KAOT1_21537</name>
</gene>
<keyword evidence="2" id="KW-1185">Reference proteome</keyword>
<dbReference type="Proteomes" id="UP000002945">
    <property type="component" value="Unassembled WGS sequence"/>
</dbReference>
<dbReference type="AlphaFoldDB" id="A9DMU3"/>
<organism evidence="1 2">
    <name type="scientific">Kordia algicida OT-1</name>
    <dbReference type="NCBI Taxonomy" id="391587"/>
    <lineage>
        <taxon>Bacteria</taxon>
        <taxon>Pseudomonadati</taxon>
        <taxon>Bacteroidota</taxon>
        <taxon>Flavobacteriia</taxon>
        <taxon>Flavobacteriales</taxon>
        <taxon>Flavobacteriaceae</taxon>
        <taxon>Kordia</taxon>
    </lineage>
</organism>
<sequence>MHAGVKVGAEKILGKLPKRKFIYKHELPKAFQQDDLHCNAIEDILCRYKDRFDDEKEIALPQFFPHAGKSKKQYSC</sequence>
<reference evidence="1 2" key="1">
    <citation type="journal article" date="2011" name="J. Bacteriol.">
        <title>Genome sequence of the algicidal bacterium Kordia algicida OT-1.</title>
        <authorList>
            <person name="Lee H.S."/>
            <person name="Kang S.G."/>
            <person name="Kwon K.K."/>
            <person name="Lee J.H."/>
            <person name="Kim S.J."/>
        </authorList>
    </citation>
    <scope>NUCLEOTIDE SEQUENCE [LARGE SCALE GENOMIC DNA]</scope>
    <source>
        <strain evidence="1 2">OT-1</strain>
    </source>
</reference>
<comment type="caution">
    <text evidence="1">The sequence shown here is derived from an EMBL/GenBank/DDBJ whole genome shotgun (WGS) entry which is preliminary data.</text>
</comment>
<proteinExistence type="predicted"/>
<protein>
    <submittedName>
        <fullName evidence="1">Uncharacterized protein</fullName>
    </submittedName>
</protein>
<dbReference type="HOGENOM" id="CLU_2649731_0_0_10"/>
<dbReference type="RefSeq" id="WP_007096836.1">
    <property type="nucleotide sequence ID" value="NZ_CP142125.1"/>
</dbReference>
<dbReference type="STRING" id="391587.KAOT1_21537"/>
<evidence type="ECO:0000313" key="1">
    <source>
        <dbReference type="EMBL" id="EDP97788.1"/>
    </source>
</evidence>
<name>A9DMU3_9FLAO</name>
<accession>A9DMU3</accession>